<dbReference type="STRING" id="78915.A0A4P9XR45"/>
<evidence type="ECO:0000259" key="6">
    <source>
        <dbReference type="PROSITE" id="PS50118"/>
    </source>
</evidence>
<dbReference type="SMART" id="SM00398">
    <property type="entry name" value="HMG"/>
    <property type="match status" value="1"/>
</dbReference>
<organism evidence="7 8">
    <name type="scientific">Thamnocephalis sphaerospora</name>
    <dbReference type="NCBI Taxonomy" id="78915"/>
    <lineage>
        <taxon>Eukaryota</taxon>
        <taxon>Fungi</taxon>
        <taxon>Fungi incertae sedis</taxon>
        <taxon>Zoopagomycota</taxon>
        <taxon>Zoopagomycotina</taxon>
        <taxon>Zoopagomycetes</taxon>
        <taxon>Zoopagales</taxon>
        <taxon>Sigmoideomycetaceae</taxon>
        <taxon>Thamnocephalis</taxon>
    </lineage>
</organism>
<dbReference type="SUPFAM" id="SSF47095">
    <property type="entry name" value="HMG-box"/>
    <property type="match status" value="1"/>
</dbReference>
<dbReference type="GO" id="GO:0003677">
    <property type="term" value="F:DNA binding"/>
    <property type="evidence" value="ECO:0007669"/>
    <property type="project" value="UniProtKB-UniRule"/>
</dbReference>
<feature type="compositionally biased region" description="Basic and acidic residues" evidence="5">
    <location>
        <begin position="302"/>
        <end position="311"/>
    </location>
</feature>
<feature type="compositionally biased region" description="Basic residues" evidence="5">
    <location>
        <begin position="312"/>
        <end position="323"/>
    </location>
</feature>
<evidence type="ECO:0000256" key="1">
    <source>
        <dbReference type="ARBA" id="ARBA00004123"/>
    </source>
</evidence>
<dbReference type="InterPro" id="IPR050342">
    <property type="entry name" value="HMGB"/>
</dbReference>
<keyword evidence="8" id="KW-1185">Reference proteome</keyword>
<dbReference type="PANTHER" id="PTHR48112">
    <property type="entry name" value="HIGH MOBILITY GROUP PROTEIN DSP1"/>
    <property type="match status" value="1"/>
</dbReference>
<feature type="compositionally biased region" description="Low complexity" evidence="5">
    <location>
        <begin position="163"/>
        <end position="178"/>
    </location>
</feature>
<name>A0A4P9XR45_9FUNG</name>
<evidence type="ECO:0000256" key="4">
    <source>
        <dbReference type="PROSITE-ProRule" id="PRU00267"/>
    </source>
</evidence>
<feature type="region of interest" description="Disordered" evidence="5">
    <location>
        <begin position="143"/>
        <end position="221"/>
    </location>
</feature>
<evidence type="ECO:0000256" key="5">
    <source>
        <dbReference type="SAM" id="MobiDB-lite"/>
    </source>
</evidence>
<evidence type="ECO:0000313" key="8">
    <source>
        <dbReference type="Proteomes" id="UP000271241"/>
    </source>
</evidence>
<feature type="region of interest" description="Disordered" evidence="5">
    <location>
        <begin position="253"/>
        <end position="323"/>
    </location>
</feature>
<reference evidence="8" key="1">
    <citation type="journal article" date="2018" name="Nat. Microbiol.">
        <title>Leveraging single-cell genomics to expand the fungal tree of life.</title>
        <authorList>
            <person name="Ahrendt S.R."/>
            <person name="Quandt C.A."/>
            <person name="Ciobanu D."/>
            <person name="Clum A."/>
            <person name="Salamov A."/>
            <person name="Andreopoulos B."/>
            <person name="Cheng J.F."/>
            <person name="Woyke T."/>
            <person name="Pelin A."/>
            <person name="Henrissat B."/>
            <person name="Reynolds N.K."/>
            <person name="Benny G.L."/>
            <person name="Smith M.E."/>
            <person name="James T.Y."/>
            <person name="Grigoriev I.V."/>
        </authorList>
    </citation>
    <scope>NUCLEOTIDE SEQUENCE [LARGE SCALE GENOMIC DNA]</scope>
    <source>
        <strain evidence="8">RSA 1356</strain>
    </source>
</reference>
<feature type="compositionally biased region" description="Acidic residues" evidence="5">
    <location>
        <begin position="179"/>
        <end position="194"/>
    </location>
</feature>
<evidence type="ECO:0000313" key="7">
    <source>
        <dbReference type="EMBL" id="RKP08535.1"/>
    </source>
</evidence>
<keyword evidence="2 4" id="KW-0238">DNA-binding</keyword>
<sequence length="323" mass="35178">MTRTKKIELPADVEPDTPIQLTAKDALELTQSYAALAEHSTRIARILGRAAGVPEDAILPGVHCGDALVNGVDTEGKKRKRDRDPDAPKRPPSSFLLFMADRRPILKKEHPDMSYSDLMKEISNMWKVLPDAQRTEYEKKYNESRTEFQKQQESYQAKKSAGVTTATPSKKTKPTAVSESEESESDSTDAEEEAAVAAKSKKTKPAAVSESESSESESAGRHRVALLVIDAFVDLPLYTLLALFALVLAGDATKEGEDESDVKKNRLMFTPPPVPAKKTKKPTKPAAEKKAPTKKASPAAKPAEKTADAAPKKTKKTKKPGKA</sequence>
<proteinExistence type="predicted"/>
<dbReference type="AlphaFoldDB" id="A0A4P9XR45"/>
<keyword evidence="3 4" id="KW-0539">Nucleus</keyword>
<evidence type="ECO:0000256" key="2">
    <source>
        <dbReference type="ARBA" id="ARBA00023125"/>
    </source>
</evidence>
<comment type="subcellular location">
    <subcellularLocation>
        <location evidence="1">Nucleus</location>
    </subcellularLocation>
</comment>
<dbReference type="PRINTS" id="PR00886">
    <property type="entry name" value="HIGHMOBLTY12"/>
</dbReference>
<protein>
    <recommendedName>
        <fullName evidence="6">HMG box domain-containing protein</fullName>
    </recommendedName>
</protein>
<dbReference type="CDD" id="cd00084">
    <property type="entry name" value="HMG-box_SF"/>
    <property type="match status" value="1"/>
</dbReference>
<feature type="DNA-binding region" description="HMG box" evidence="4">
    <location>
        <begin position="88"/>
        <end position="156"/>
    </location>
</feature>
<gene>
    <name evidence="7" type="ORF">THASP1DRAFT_23491</name>
</gene>
<feature type="domain" description="HMG box" evidence="6">
    <location>
        <begin position="88"/>
        <end position="156"/>
    </location>
</feature>
<dbReference type="InterPro" id="IPR009071">
    <property type="entry name" value="HMG_box_dom"/>
</dbReference>
<dbReference type="Pfam" id="PF00505">
    <property type="entry name" value="HMG_box"/>
    <property type="match status" value="1"/>
</dbReference>
<dbReference type="PANTHER" id="PTHR48112:SF32">
    <property type="entry name" value="HIGH MOBILITY GROUP PROTEIN B3"/>
    <property type="match status" value="1"/>
</dbReference>
<evidence type="ECO:0000256" key="3">
    <source>
        <dbReference type="ARBA" id="ARBA00023242"/>
    </source>
</evidence>
<dbReference type="InterPro" id="IPR036910">
    <property type="entry name" value="HMG_box_dom_sf"/>
</dbReference>
<dbReference type="Proteomes" id="UP000271241">
    <property type="component" value="Unassembled WGS sequence"/>
</dbReference>
<dbReference type="EMBL" id="KZ992593">
    <property type="protein sequence ID" value="RKP08535.1"/>
    <property type="molecule type" value="Genomic_DNA"/>
</dbReference>
<accession>A0A4P9XR45</accession>
<dbReference type="OrthoDB" id="1919336at2759"/>
<dbReference type="GO" id="GO:0005634">
    <property type="term" value="C:nucleus"/>
    <property type="evidence" value="ECO:0007669"/>
    <property type="project" value="UniProtKB-SubCell"/>
</dbReference>
<feature type="region of interest" description="Disordered" evidence="5">
    <location>
        <begin position="69"/>
        <end position="96"/>
    </location>
</feature>
<dbReference type="PROSITE" id="PS50118">
    <property type="entry name" value="HMG_BOX_2"/>
    <property type="match status" value="1"/>
</dbReference>
<dbReference type="Gene3D" id="1.10.30.10">
    <property type="entry name" value="High mobility group box domain"/>
    <property type="match status" value="1"/>
</dbReference>